<dbReference type="Pfam" id="PF00318">
    <property type="entry name" value="Ribosomal_S2"/>
    <property type="match status" value="1"/>
</dbReference>
<keyword evidence="2" id="KW-0687">Ribonucleoprotein</keyword>
<dbReference type="RefSeq" id="YP_010049273.1">
    <property type="nucleotide sequence ID" value="NC_054363.1"/>
</dbReference>
<dbReference type="EMBL" id="MT843578">
    <property type="protein sequence ID" value="QPL15606.1"/>
    <property type="molecule type" value="Genomic_DNA"/>
</dbReference>
<dbReference type="GO" id="GO:0003735">
    <property type="term" value="F:structural constituent of ribosome"/>
    <property type="evidence" value="ECO:0007669"/>
    <property type="project" value="InterPro"/>
</dbReference>
<dbReference type="HAMAP" id="MF_00291_B">
    <property type="entry name" value="Ribosomal_uS2_B"/>
    <property type="match status" value="1"/>
</dbReference>
<dbReference type="PANTHER" id="PTHR12534">
    <property type="entry name" value="30S RIBOSOMAL PROTEIN S2 PROKARYOTIC AND ORGANELLAR"/>
    <property type="match status" value="1"/>
</dbReference>
<dbReference type="PANTHER" id="PTHR12534:SF1">
    <property type="entry name" value="SMALL RIBOSOMAL SUBUNIT PROTEIN US2M"/>
    <property type="match status" value="1"/>
</dbReference>
<reference evidence="2" key="1">
    <citation type="journal article" date="2021" name="Genome Biol.">
        <title>Evolutionary history of mitochondrial genomes in Discoba, including the extreme halophile Pleurostomum flabellatum (Heterolobosea).</title>
        <authorList>
            <person name="Ettahi K."/>
            <person name="Lhee D.H."/>
            <person name="Sung J.Y."/>
            <person name="Simpson A.G.B."/>
            <person name="Park J.S."/>
            <person name="Yoon H.S."/>
        </authorList>
    </citation>
    <scope>NUCLEOTIDE SEQUENCE</scope>
</reference>
<accession>A0A7T0Q4Y0</accession>
<gene>
    <name evidence="2" type="primary">rps2</name>
</gene>
<organism evidence="2">
    <name type="scientific">Pleurostomum flabellatum</name>
    <dbReference type="NCBI Taxonomy" id="405751"/>
    <lineage>
        <taxon>Eukaryota</taxon>
        <taxon>Discoba</taxon>
        <taxon>Heterolobosea</taxon>
        <taxon>Tulamoebidae</taxon>
        <taxon>Pleurostomum</taxon>
    </lineage>
</organism>
<dbReference type="InterPro" id="IPR023591">
    <property type="entry name" value="Ribosomal_uS2_flav_dom_sf"/>
</dbReference>
<dbReference type="GO" id="GO:0005763">
    <property type="term" value="C:mitochondrial small ribosomal subunit"/>
    <property type="evidence" value="ECO:0007669"/>
    <property type="project" value="TreeGrafter"/>
</dbReference>
<proteinExistence type="inferred from homology"/>
<dbReference type="Gene3D" id="3.40.50.10490">
    <property type="entry name" value="Glucose-6-phosphate isomerase like protein, domain 1"/>
    <property type="match status" value="1"/>
</dbReference>
<dbReference type="GO" id="GO:0006412">
    <property type="term" value="P:translation"/>
    <property type="evidence" value="ECO:0007669"/>
    <property type="project" value="InterPro"/>
</dbReference>
<protein>
    <submittedName>
        <fullName evidence="2">40S ribosomal protein S2</fullName>
    </submittedName>
</protein>
<dbReference type="InterPro" id="IPR001865">
    <property type="entry name" value="Ribosomal_uS2"/>
</dbReference>
<dbReference type="GeneID" id="63660913"/>
<evidence type="ECO:0000313" key="2">
    <source>
        <dbReference type="EMBL" id="QPL15606.1"/>
    </source>
</evidence>
<keyword evidence="2" id="KW-0496">Mitochondrion</keyword>
<dbReference type="AlphaFoldDB" id="A0A7T0Q4Y0"/>
<sequence>MINIKNLLLSLGAHIGTSRYQLDNFYKPFILGIRNNYYIFDIRYVILCLKKAIFFFRSMGRDNCNFLFYCSYHGGWRFFFRGLVFHRLSILNQSFVWDNWKPGMISNLSNHCKQIFLDLFQFRELKRQTRSYTSSKRITFYFFFFRILFFVFRKKSTGVQWKHHLIKTNKYWRFFLFFKFYKNLNKIPDSFLYFPGTGKSSIIPARECFHLEVPVISLLDSNFHMNKYVTYPLIGNSKSVFLHTFYFCMLIDAFSKGRKDSYMNLQLMK</sequence>
<dbReference type="InterPro" id="IPR005706">
    <property type="entry name" value="Ribosomal_uS2_bac/mit/plastid"/>
</dbReference>
<geneLocation type="mitochondrion" evidence="2"/>
<name>A0A7T0Q4Y0_9EUKA</name>
<comment type="similarity">
    <text evidence="1">Belongs to the universal ribosomal protein uS2 family.</text>
</comment>
<keyword evidence="2" id="KW-0689">Ribosomal protein</keyword>
<dbReference type="SUPFAM" id="SSF52313">
    <property type="entry name" value="Ribosomal protein S2"/>
    <property type="match status" value="1"/>
</dbReference>
<evidence type="ECO:0000256" key="1">
    <source>
        <dbReference type="ARBA" id="ARBA00006242"/>
    </source>
</evidence>